<evidence type="ECO:0000313" key="4">
    <source>
        <dbReference type="EMBL" id="MFC3996534.1"/>
    </source>
</evidence>
<dbReference type="CDD" id="cd00081">
    <property type="entry name" value="Hint"/>
    <property type="match status" value="1"/>
</dbReference>
<dbReference type="InterPro" id="IPR003587">
    <property type="entry name" value="Hint_dom_N"/>
</dbReference>
<dbReference type="Proteomes" id="UP001595847">
    <property type="component" value="Unassembled WGS sequence"/>
</dbReference>
<reference evidence="5" key="1">
    <citation type="journal article" date="2019" name="Int. J. Syst. Evol. Microbiol.">
        <title>The Global Catalogue of Microorganisms (GCM) 10K type strain sequencing project: providing services to taxonomists for standard genome sequencing and annotation.</title>
        <authorList>
            <consortium name="The Broad Institute Genomics Platform"/>
            <consortium name="The Broad Institute Genome Sequencing Center for Infectious Disease"/>
            <person name="Wu L."/>
            <person name="Ma J."/>
        </authorList>
    </citation>
    <scope>NUCLEOTIDE SEQUENCE [LARGE SCALE GENOMIC DNA]</scope>
    <source>
        <strain evidence="5">TBRC 1826</strain>
    </source>
</reference>
<accession>A0ABV8FK63</accession>
<feature type="compositionally biased region" description="Acidic residues" evidence="1">
    <location>
        <begin position="70"/>
        <end position="91"/>
    </location>
</feature>
<dbReference type="Pfam" id="PF07591">
    <property type="entry name" value="PT-HINT"/>
    <property type="match status" value="1"/>
</dbReference>
<organism evidence="4 5">
    <name type="scientific">Nocardiopsis sediminis</name>
    <dbReference type="NCBI Taxonomy" id="1778267"/>
    <lineage>
        <taxon>Bacteria</taxon>
        <taxon>Bacillati</taxon>
        <taxon>Actinomycetota</taxon>
        <taxon>Actinomycetes</taxon>
        <taxon>Streptosporangiales</taxon>
        <taxon>Nocardiopsidaceae</taxon>
        <taxon>Nocardiopsis</taxon>
    </lineage>
</organism>
<feature type="transmembrane region" description="Helical" evidence="2">
    <location>
        <begin position="12"/>
        <end position="32"/>
    </location>
</feature>
<dbReference type="SUPFAM" id="SSF51294">
    <property type="entry name" value="Hedgehog/intein (Hint) domain"/>
    <property type="match status" value="1"/>
</dbReference>
<keyword evidence="2" id="KW-1133">Transmembrane helix</keyword>
<dbReference type="EMBL" id="JBHSBH010000007">
    <property type="protein sequence ID" value="MFC3996534.1"/>
    <property type="molecule type" value="Genomic_DNA"/>
</dbReference>
<dbReference type="RefSeq" id="WP_378532667.1">
    <property type="nucleotide sequence ID" value="NZ_JBHSBH010000007.1"/>
</dbReference>
<feature type="region of interest" description="Disordered" evidence="1">
    <location>
        <begin position="51"/>
        <end position="103"/>
    </location>
</feature>
<dbReference type="InterPro" id="IPR036844">
    <property type="entry name" value="Hint_dom_sf"/>
</dbReference>
<keyword evidence="2" id="KW-0812">Transmembrane</keyword>
<name>A0ABV8FK63_9ACTN</name>
<evidence type="ECO:0000256" key="1">
    <source>
        <dbReference type="SAM" id="MobiDB-lite"/>
    </source>
</evidence>
<evidence type="ECO:0000259" key="3">
    <source>
        <dbReference type="SMART" id="SM00306"/>
    </source>
</evidence>
<feature type="compositionally biased region" description="Low complexity" evidence="1">
    <location>
        <begin position="282"/>
        <end position="291"/>
    </location>
</feature>
<evidence type="ECO:0000256" key="2">
    <source>
        <dbReference type="SAM" id="Phobius"/>
    </source>
</evidence>
<protein>
    <submittedName>
        <fullName evidence="4">Polymorphic toxin-type HINT domain-containing protein</fullName>
    </submittedName>
</protein>
<feature type="compositionally biased region" description="Polar residues" evidence="1">
    <location>
        <begin position="51"/>
        <end position="62"/>
    </location>
</feature>
<proteinExistence type="predicted"/>
<keyword evidence="2" id="KW-0472">Membrane</keyword>
<comment type="caution">
    <text evidence="4">The sequence shown here is derived from an EMBL/GenBank/DDBJ whole genome shotgun (WGS) entry which is preliminary data.</text>
</comment>
<feature type="domain" description="Hint" evidence="3">
    <location>
        <begin position="310"/>
        <end position="412"/>
    </location>
</feature>
<keyword evidence="5" id="KW-1185">Reference proteome</keyword>
<evidence type="ECO:0000313" key="5">
    <source>
        <dbReference type="Proteomes" id="UP001595847"/>
    </source>
</evidence>
<dbReference type="Gene3D" id="2.170.16.10">
    <property type="entry name" value="Hedgehog/Intein (Hint) domain"/>
    <property type="match status" value="1"/>
</dbReference>
<feature type="region of interest" description="Disordered" evidence="1">
    <location>
        <begin position="268"/>
        <end position="319"/>
    </location>
</feature>
<sequence length="554" mass="59459">MLRRIHDPERGASFVEYGAVILLVAAIASIVLSSGIPGRVNGLVEDGLNSISGDGNTDQQAGQDGAPGSDAEDLEGGPEDQEGVEGPEFETADNTVPDAVNATPAYNDGTSTYTLTFAGYGDGFRDSFEEGASEWWAGVENEWDTVEEKGPLQYGQDEVLESWDDLQEGLDYAQQRYDEIEQETNDRFWSRWDNGNYFRALGGYGADAFADTLWRNPISPGGAVRGFISSFYDDEAMEAVNEGDDARADGRVAWNFLAHFLNPISKIRDLTPDVNGPRPGDSESSSESSEQGRNEDEDEEGRDGASCPPGNSFVPGTPVLLADGTAMPIEDVVVGDEVLAFDPLTGEEGPREVTDTITGDGQKTLVTLTTDAGDGTTDTITATDEHPFWSPEPAEWVDAIDLEPGTWLRTSTGTWVRGTAVESETVQDQRVHNLTVEDLHTYYVVSEAGSVLAHNNSCPPSSVEGPGGEELPIPQGVAGVPVETGKGLQYDIPAGTPGLDSRVAFVRVMDPVTTGRYQYPNGYIVYMNSGGQTVNPITGRTVPRSSPYAHIPLP</sequence>
<gene>
    <name evidence="4" type="ORF">ACFOVU_11445</name>
</gene>
<dbReference type="SMART" id="SM00306">
    <property type="entry name" value="HintN"/>
    <property type="match status" value="1"/>
</dbReference>